<evidence type="ECO:0000256" key="13">
    <source>
        <dbReference type="ARBA" id="ARBA00022967"/>
    </source>
</evidence>
<dbReference type="InterPro" id="IPR044492">
    <property type="entry name" value="P_typ_ATPase_HD_dom"/>
</dbReference>
<dbReference type="PROSITE" id="PS50846">
    <property type="entry name" value="HMA_2"/>
    <property type="match status" value="2"/>
</dbReference>
<feature type="transmembrane region" description="Helical" evidence="20">
    <location>
        <begin position="746"/>
        <end position="763"/>
    </location>
</feature>
<dbReference type="InterPro" id="IPR023298">
    <property type="entry name" value="ATPase_P-typ_TM_dom_sf"/>
</dbReference>
<evidence type="ECO:0000256" key="12">
    <source>
        <dbReference type="ARBA" id="ARBA00022842"/>
    </source>
</evidence>
<dbReference type="InterPro" id="IPR023214">
    <property type="entry name" value="HAD_sf"/>
</dbReference>
<dbReference type="SUPFAM" id="SSF81665">
    <property type="entry name" value="Calcium ATPase, transmembrane domain M"/>
    <property type="match status" value="1"/>
</dbReference>
<feature type="transmembrane region" description="Helical" evidence="20">
    <location>
        <begin position="769"/>
        <end position="789"/>
    </location>
</feature>
<keyword evidence="12" id="KW-0460">Magnesium</keyword>
<dbReference type="NCBIfam" id="TIGR01525">
    <property type="entry name" value="ATPase-IB_hvy"/>
    <property type="match status" value="1"/>
</dbReference>
<comment type="catalytic activity">
    <reaction evidence="18">
        <text>Cu(2+)(in) + ATP + H2O = Cu(2+)(out) + ADP + phosphate + H(+)</text>
        <dbReference type="Rhea" id="RHEA:10376"/>
        <dbReference type="ChEBI" id="CHEBI:15377"/>
        <dbReference type="ChEBI" id="CHEBI:15378"/>
        <dbReference type="ChEBI" id="CHEBI:29036"/>
        <dbReference type="ChEBI" id="CHEBI:30616"/>
        <dbReference type="ChEBI" id="CHEBI:43474"/>
        <dbReference type="ChEBI" id="CHEBI:456216"/>
        <dbReference type="EC" id="7.2.2.9"/>
    </reaction>
</comment>
<dbReference type="PROSITE" id="PS00154">
    <property type="entry name" value="ATPASE_E1_E2"/>
    <property type="match status" value="1"/>
</dbReference>
<keyword evidence="10" id="KW-0187">Copper transport</keyword>
<comment type="catalytic activity">
    <reaction evidence="19">
        <text>Cu(+)(in) + ATP + H2O = Cu(+)(out) + ADP + phosphate + H(+)</text>
        <dbReference type="Rhea" id="RHEA:25792"/>
        <dbReference type="ChEBI" id="CHEBI:15377"/>
        <dbReference type="ChEBI" id="CHEBI:15378"/>
        <dbReference type="ChEBI" id="CHEBI:30616"/>
        <dbReference type="ChEBI" id="CHEBI:43474"/>
        <dbReference type="ChEBI" id="CHEBI:49552"/>
        <dbReference type="ChEBI" id="CHEBI:456216"/>
        <dbReference type="EC" id="7.2.2.8"/>
    </reaction>
</comment>
<keyword evidence="11 20" id="KW-0067">ATP-binding</keyword>
<evidence type="ECO:0000313" key="22">
    <source>
        <dbReference type="EMBL" id="SFN32736.1"/>
    </source>
</evidence>
<feature type="transmembrane region" description="Helical" evidence="20">
    <location>
        <begin position="189"/>
        <end position="206"/>
    </location>
</feature>
<dbReference type="InterPro" id="IPR006122">
    <property type="entry name" value="HMA_Cu_ion-bd"/>
</dbReference>
<feature type="transmembrane region" description="Helical" evidence="20">
    <location>
        <begin position="227"/>
        <end position="246"/>
    </location>
</feature>
<dbReference type="SUPFAM" id="SSF81653">
    <property type="entry name" value="Calcium ATPase, transduction domain A"/>
    <property type="match status" value="1"/>
</dbReference>
<evidence type="ECO:0000256" key="5">
    <source>
        <dbReference type="ARBA" id="ARBA00022553"/>
    </source>
</evidence>
<dbReference type="PANTHER" id="PTHR43520">
    <property type="entry name" value="ATP7, ISOFORM B"/>
    <property type="match status" value="1"/>
</dbReference>
<dbReference type="Gene3D" id="3.30.70.100">
    <property type="match status" value="2"/>
</dbReference>
<dbReference type="InterPro" id="IPR023299">
    <property type="entry name" value="ATPase_P-typ_cyto_dom_N"/>
</dbReference>
<dbReference type="Pfam" id="PF00403">
    <property type="entry name" value="HMA"/>
    <property type="match status" value="2"/>
</dbReference>
<evidence type="ECO:0000256" key="7">
    <source>
        <dbReference type="ARBA" id="ARBA00022723"/>
    </source>
</evidence>
<keyword evidence="14 20" id="KW-1133">Transmembrane helix</keyword>
<dbReference type="InterPro" id="IPR001757">
    <property type="entry name" value="P_typ_ATPase"/>
</dbReference>
<feature type="domain" description="HMA" evidence="21">
    <location>
        <begin position="7"/>
        <end position="72"/>
    </location>
</feature>
<dbReference type="Pfam" id="PF00122">
    <property type="entry name" value="E1-E2_ATPase"/>
    <property type="match status" value="1"/>
</dbReference>
<dbReference type="SUPFAM" id="SSF56784">
    <property type="entry name" value="HAD-like"/>
    <property type="match status" value="1"/>
</dbReference>
<dbReference type="Gene3D" id="2.70.150.10">
    <property type="entry name" value="Calcium-transporting ATPase, cytoplasmic transduction domain A"/>
    <property type="match status" value="1"/>
</dbReference>
<dbReference type="GO" id="GO:0043682">
    <property type="term" value="F:P-type divalent copper transporter activity"/>
    <property type="evidence" value="ECO:0007669"/>
    <property type="project" value="UniProtKB-EC"/>
</dbReference>
<evidence type="ECO:0000256" key="3">
    <source>
        <dbReference type="ARBA" id="ARBA00022448"/>
    </source>
</evidence>
<name>A0A1I4Y3V6_9PROT</name>
<dbReference type="NCBIfam" id="TIGR01511">
    <property type="entry name" value="ATPase-IB1_Cu"/>
    <property type="match status" value="1"/>
</dbReference>
<dbReference type="SFLD" id="SFLDG00002">
    <property type="entry name" value="C1.7:_P-type_atpase_like"/>
    <property type="match status" value="1"/>
</dbReference>
<dbReference type="RefSeq" id="WP_074794179.1">
    <property type="nucleotide sequence ID" value="NZ_FOVJ01000001.1"/>
</dbReference>
<dbReference type="GO" id="GO:0016887">
    <property type="term" value="F:ATP hydrolysis activity"/>
    <property type="evidence" value="ECO:0007669"/>
    <property type="project" value="InterPro"/>
</dbReference>
<dbReference type="CDD" id="cd02094">
    <property type="entry name" value="P-type_ATPase_Cu-like"/>
    <property type="match status" value="1"/>
</dbReference>
<dbReference type="AlphaFoldDB" id="A0A1I4Y3V6"/>
<dbReference type="SUPFAM" id="SSF55008">
    <property type="entry name" value="HMA, heavy metal-associated domain"/>
    <property type="match status" value="2"/>
</dbReference>
<evidence type="ECO:0000256" key="9">
    <source>
        <dbReference type="ARBA" id="ARBA00022741"/>
    </source>
</evidence>
<dbReference type="InterPro" id="IPR036412">
    <property type="entry name" value="HAD-like_sf"/>
</dbReference>
<evidence type="ECO:0000256" key="14">
    <source>
        <dbReference type="ARBA" id="ARBA00022989"/>
    </source>
</evidence>
<dbReference type="GO" id="GO:0055070">
    <property type="term" value="P:copper ion homeostasis"/>
    <property type="evidence" value="ECO:0007669"/>
    <property type="project" value="TreeGrafter"/>
</dbReference>
<dbReference type="OrthoDB" id="8552577at2"/>
<dbReference type="PRINTS" id="PR00119">
    <property type="entry name" value="CATATPASE"/>
</dbReference>
<feature type="domain" description="HMA" evidence="21">
    <location>
        <begin position="74"/>
        <end position="139"/>
    </location>
</feature>
<reference evidence="23" key="1">
    <citation type="submission" date="2016-10" db="EMBL/GenBank/DDBJ databases">
        <authorList>
            <person name="Varghese N."/>
        </authorList>
    </citation>
    <scope>NUCLEOTIDE SEQUENCE [LARGE SCALE GENOMIC DNA]</scope>
    <source>
        <strain evidence="23">Nsp8</strain>
    </source>
</reference>
<dbReference type="Proteomes" id="UP000183107">
    <property type="component" value="Unassembled WGS sequence"/>
</dbReference>
<keyword evidence="8" id="KW-0677">Repeat</keyword>
<feature type="transmembrane region" description="Helical" evidence="20">
    <location>
        <begin position="433"/>
        <end position="453"/>
    </location>
</feature>
<dbReference type="Gene3D" id="3.40.1110.10">
    <property type="entry name" value="Calcium-transporting ATPase, cytoplasmic domain N"/>
    <property type="match status" value="1"/>
</dbReference>
<dbReference type="GO" id="GO:0005524">
    <property type="term" value="F:ATP binding"/>
    <property type="evidence" value="ECO:0007669"/>
    <property type="project" value="UniProtKB-UniRule"/>
</dbReference>
<dbReference type="PANTHER" id="PTHR43520:SF8">
    <property type="entry name" value="P-TYPE CU(+) TRANSPORTER"/>
    <property type="match status" value="1"/>
</dbReference>
<dbReference type="InterPro" id="IPR018303">
    <property type="entry name" value="ATPase_P-typ_P_site"/>
</dbReference>
<evidence type="ECO:0000256" key="18">
    <source>
        <dbReference type="ARBA" id="ARBA00047424"/>
    </source>
</evidence>
<keyword evidence="7 20" id="KW-0479">Metal-binding</keyword>
<dbReference type="SFLD" id="SFLDS00003">
    <property type="entry name" value="Haloacid_Dehalogenase"/>
    <property type="match status" value="1"/>
</dbReference>
<keyword evidence="9 20" id="KW-0547">Nucleotide-binding</keyword>
<dbReference type="GO" id="GO:0005886">
    <property type="term" value="C:plasma membrane"/>
    <property type="evidence" value="ECO:0007669"/>
    <property type="project" value="UniProtKB-SubCell"/>
</dbReference>
<dbReference type="FunFam" id="3.40.50.1000:FF:000144">
    <property type="entry name" value="copper-transporting ATPase 1 isoform X2"/>
    <property type="match status" value="1"/>
</dbReference>
<accession>A0A1I4Y3V6</accession>
<dbReference type="Gene3D" id="3.40.50.1000">
    <property type="entry name" value="HAD superfamily/HAD-like"/>
    <property type="match status" value="1"/>
</dbReference>
<keyword evidence="5" id="KW-0597">Phosphoprotein</keyword>
<dbReference type="Pfam" id="PF00702">
    <property type="entry name" value="Hydrolase"/>
    <property type="match status" value="1"/>
</dbReference>
<evidence type="ECO:0000256" key="1">
    <source>
        <dbReference type="ARBA" id="ARBA00004651"/>
    </source>
</evidence>
<keyword evidence="13" id="KW-1278">Translocase</keyword>
<keyword evidence="3" id="KW-0813">Transport</keyword>
<dbReference type="FunFam" id="3.30.70.100:FF:000005">
    <property type="entry name" value="Copper-exporting P-type ATPase A"/>
    <property type="match status" value="2"/>
</dbReference>
<dbReference type="InterPro" id="IPR008250">
    <property type="entry name" value="ATPase_P-typ_transduc_dom_A_sf"/>
</dbReference>
<dbReference type="STRING" id="1266925.GCA_000619905_02270"/>
<gene>
    <name evidence="22" type="ORF">SAMN05216386_0496</name>
</gene>
<keyword evidence="15" id="KW-0186">Copper</keyword>
<protein>
    <submittedName>
        <fullName evidence="22">Cu+-exporting ATPase</fullName>
    </submittedName>
</protein>
<dbReference type="InterPro" id="IPR006121">
    <property type="entry name" value="HMA_dom"/>
</dbReference>
<dbReference type="SFLD" id="SFLDF00027">
    <property type="entry name" value="p-type_atpase"/>
    <property type="match status" value="1"/>
</dbReference>
<keyword evidence="17 20" id="KW-0472">Membrane</keyword>
<dbReference type="FunFam" id="2.70.150.10:FF:000002">
    <property type="entry name" value="Copper-transporting ATPase 1, putative"/>
    <property type="match status" value="1"/>
</dbReference>
<keyword evidence="16" id="KW-0406">Ion transport</keyword>
<dbReference type="InterPro" id="IPR027256">
    <property type="entry name" value="P-typ_ATPase_IB"/>
</dbReference>
<evidence type="ECO:0000256" key="16">
    <source>
        <dbReference type="ARBA" id="ARBA00023065"/>
    </source>
</evidence>
<evidence type="ECO:0000256" key="2">
    <source>
        <dbReference type="ARBA" id="ARBA00006024"/>
    </source>
</evidence>
<feature type="transmembrane region" description="Helical" evidence="20">
    <location>
        <begin position="403"/>
        <end position="427"/>
    </location>
</feature>
<dbReference type="InterPro" id="IPR017969">
    <property type="entry name" value="Heavy-metal-associated_CS"/>
</dbReference>
<dbReference type="EMBL" id="FOVJ01000001">
    <property type="protein sequence ID" value="SFN32736.1"/>
    <property type="molecule type" value="Genomic_DNA"/>
</dbReference>
<dbReference type="NCBIfam" id="TIGR01494">
    <property type="entry name" value="ATPase_P-type"/>
    <property type="match status" value="1"/>
</dbReference>
<dbReference type="PROSITE" id="PS01047">
    <property type="entry name" value="HMA_1"/>
    <property type="match status" value="2"/>
</dbReference>
<dbReference type="NCBIfam" id="TIGR00003">
    <property type="entry name" value="copper ion binding protein"/>
    <property type="match status" value="1"/>
</dbReference>
<dbReference type="GO" id="GO:0140581">
    <property type="term" value="F:P-type monovalent copper transporter activity"/>
    <property type="evidence" value="ECO:0007669"/>
    <property type="project" value="UniProtKB-EC"/>
</dbReference>
<evidence type="ECO:0000259" key="21">
    <source>
        <dbReference type="PROSITE" id="PS50846"/>
    </source>
</evidence>
<evidence type="ECO:0000256" key="8">
    <source>
        <dbReference type="ARBA" id="ARBA00022737"/>
    </source>
</evidence>
<feature type="transmembrane region" description="Helical" evidence="20">
    <location>
        <begin position="252"/>
        <end position="270"/>
    </location>
</feature>
<dbReference type="InterPro" id="IPR036163">
    <property type="entry name" value="HMA_dom_sf"/>
</dbReference>
<feature type="transmembrane region" description="Helical" evidence="20">
    <location>
        <begin position="163"/>
        <end position="183"/>
    </location>
</feature>
<evidence type="ECO:0000256" key="4">
    <source>
        <dbReference type="ARBA" id="ARBA00022475"/>
    </source>
</evidence>
<evidence type="ECO:0000256" key="10">
    <source>
        <dbReference type="ARBA" id="ARBA00022796"/>
    </source>
</evidence>
<dbReference type="PRINTS" id="PR00943">
    <property type="entry name" value="CUATPASE"/>
</dbReference>
<dbReference type="InterPro" id="IPR059000">
    <property type="entry name" value="ATPase_P-type_domA"/>
</dbReference>
<keyword evidence="6 20" id="KW-0812">Transmembrane</keyword>
<proteinExistence type="inferred from homology"/>
<organism evidence="22 23">
    <name type="scientific">Nitrosospira briensis</name>
    <dbReference type="NCBI Taxonomy" id="35799"/>
    <lineage>
        <taxon>Bacteria</taxon>
        <taxon>Pseudomonadati</taxon>
        <taxon>Pseudomonadota</taxon>
        <taxon>Betaproteobacteria</taxon>
        <taxon>Nitrosomonadales</taxon>
        <taxon>Nitrosomonadaceae</taxon>
        <taxon>Nitrosospira</taxon>
    </lineage>
</organism>
<dbReference type="CDD" id="cd00371">
    <property type="entry name" value="HMA"/>
    <property type="match status" value="2"/>
</dbReference>
<keyword evidence="4 20" id="KW-1003">Cell membrane</keyword>
<dbReference type="GO" id="GO:0005507">
    <property type="term" value="F:copper ion binding"/>
    <property type="evidence" value="ECO:0007669"/>
    <property type="project" value="InterPro"/>
</dbReference>
<evidence type="ECO:0000256" key="20">
    <source>
        <dbReference type="RuleBase" id="RU362081"/>
    </source>
</evidence>
<evidence type="ECO:0000256" key="17">
    <source>
        <dbReference type="ARBA" id="ARBA00023136"/>
    </source>
</evidence>
<evidence type="ECO:0000256" key="11">
    <source>
        <dbReference type="ARBA" id="ARBA00022840"/>
    </source>
</evidence>
<evidence type="ECO:0000313" key="23">
    <source>
        <dbReference type="Proteomes" id="UP000183107"/>
    </source>
</evidence>
<evidence type="ECO:0000256" key="15">
    <source>
        <dbReference type="ARBA" id="ARBA00023008"/>
    </source>
</evidence>
<keyword evidence="23" id="KW-1185">Reference proteome</keyword>
<sequence length="796" mass="83681">MNSLALKQIELPIEGMTCSACAARIEKNLNKLPGVHAVVNFANEKARVEFDDAAIRPEELVHSIEKAGFHVVPQSVQLQISGMTCAACSGRIEKALDKLPGVSASVNLATEIAHVSLRPGAPVMDDLIAAVAKAGYGATEISEASRAEEKARKLAAYHAELRMFWISAALTLPMVLEMVPMLWGDHGGFLPRWLQMLLATPVQFWVGKRFYIAGWNALRGGGANMDVLIALGTSMAYFFSAVVTLLALDQHVYFEASAAIITLVLLGKLMEARAKGKTSAAIEELIKLQPKTARVERDGEIVEVDANTLKVGDIFIVRPGENLPVDGIVIEGASDVDEAMLTGESLPVAKRVGAKVYAATSNQQGRLRCRATSVGAHTQLAAIIHLVEEAQGSKAPIQRQADVISGIFVPVVVVISVLTLVVTWWLASDFVPALINAVAVLVIACPCALGLATPTAIMVGTGRGAQAGVLVKNAAALEQAEKIQVLIVDKTGTLTEGKPAVTDIVPLGAMTERALMQVAATLEQGSEHPLAKAVMERAAAMNIRPQAISDFSAITGSGIAARVDDVEYILGSPRFLRERGAEVNESLADLQDEGKTVVGVAILSMETPKVLGYLAIADRLRGTSAQAVKRLQSMGIEVVMLTGDNAATASAIALQAGITAYRAEVAPQDKAAEVGKMKAEGKFTGMVGDGINDAPALAAADVSFAIGAGSDVAIEAADITLMRDDLMSVADAISLSRATLGKIRQNLFFAFIYNVLGIPLAAIGLLNPVIAGGAMAMSSVSVVSNSLLLKRWRAGG</sequence>
<evidence type="ECO:0000256" key="19">
    <source>
        <dbReference type="ARBA" id="ARBA00049289"/>
    </source>
</evidence>
<comment type="similarity">
    <text evidence="2 20">Belongs to the cation transport ATPase (P-type) (TC 3.A.3) family. Type IB subfamily.</text>
</comment>
<comment type="subcellular location">
    <subcellularLocation>
        <location evidence="1">Cell membrane</location>
        <topology evidence="1">Multi-pass membrane protein</topology>
    </subcellularLocation>
</comment>
<evidence type="ECO:0000256" key="6">
    <source>
        <dbReference type="ARBA" id="ARBA00022692"/>
    </source>
</evidence>